<accession>A0A284QTI1</accession>
<dbReference type="PROSITE" id="PS51758">
    <property type="entry name" value="LETM1_RBD"/>
    <property type="match status" value="1"/>
</dbReference>
<reference evidence="5" key="1">
    <citation type="journal article" date="2017" name="Nat. Ecol. Evol.">
        <title>Genome expansion and lineage-specific genetic innovations in the forest pathogenic fungi Armillaria.</title>
        <authorList>
            <person name="Sipos G."/>
            <person name="Prasanna A.N."/>
            <person name="Walter M.C."/>
            <person name="O'Connor E."/>
            <person name="Balint B."/>
            <person name="Krizsan K."/>
            <person name="Kiss B."/>
            <person name="Hess J."/>
            <person name="Varga T."/>
            <person name="Slot J."/>
            <person name="Riley R."/>
            <person name="Boka B."/>
            <person name="Rigling D."/>
            <person name="Barry K."/>
            <person name="Lee J."/>
            <person name="Mihaltcheva S."/>
            <person name="LaButti K."/>
            <person name="Lipzen A."/>
            <person name="Waldron R."/>
            <person name="Moloney N.M."/>
            <person name="Sperisen C."/>
            <person name="Kredics L."/>
            <person name="Vagvoelgyi C."/>
            <person name="Patrignani A."/>
            <person name="Fitzpatrick D."/>
            <person name="Nagy I."/>
            <person name="Doyle S."/>
            <person name="Anderson J.B."/>
            <person name="Grigoriev I.V."/>
            <person name="Gueldener U."/>
            <person name="Muensterkoetter M."/>
            <person name="Nagy L.G."/>
        </authorList>
    </citation>
    <scope>NUCLEOTIDE SEQUENCE [LARGE SCALE GENOMIC DNA]</scope>
    <source>
        <strain evidence="5">C18/9</strain>
    </source>
</reference>
<evidence type="ECO:0000259" key="3">
    <source>
        <dbReference type="PROSITE" id="PS51758"/>
    </source>
</evidence>
<dbReference type="InterPro" id="IPR033122">
    <property type="entry name" value="LETM1-like_RBD"/>
</dbReference>
<feature type="transmembrane region" description="Helical" evidence="2">
    <location>
        <begin position="114"/>
        <end position="133"/>
    </location>
</feature>
<feature type="domain" description="Letm1 RBD" evidence="3">
    <location>
        <begin position="147"/>
        <end position="314"/>
    </location>
</feature>
<evidence type="ECO:0000256" key="1">
    <source>
        <dbReference type="PROSITE-ProRule" id="PRU01094"/>
    </source>
</evidence>
<name>A0A284QTI1_ARMOS</name>
<dbReference type="OMA" id="IFCILPE"/>
<dbReference type="Proteomes" id="UP000219338">
    <property type="component" value="Unassembled WGS sequence"/>
</dbReference>
<gene>
    <name evidence="4" type="ORF">ARMOST_03101</name>
</gene>
<evidence type="ECO:0000256" key="2">
    <source>
        <dbReference type="SAM" id="Phobius"/>
    </source>
</evidence>
<evidence type="ECO:0000313" key="5">
    <source>
        <dbReference type="Proteomes" id="UP000219338"/>
    </source>
</evidence>
<dbReference type="Pfam" id="PF07766">
    <property type="entry name" value="LETM1_RBD"/>
    <property type="match status" value="1"/>
</dbReference>
<organism evidence="4 5">
    <name type="scientific">Armillaria ostoyae</name>
    <name type="common">Armillaria root rot fungus</name>
    <dbReference type="NCBI Taxonomy" id="47428"/>
    <lineage>
        <taxon>Eukaryota</taxon>
        <taxon>Fungi</taxon>
        <taxon>Dikarya</taxon>
        <taxon>Basidiomycota</taxon>
        <taxon>Agaricomycotina</taxon>
        <taxon>Agaricomycetes</taxon>
        <taxon>Agaricomycetidae</taxon>
        <taxon>Agaricales</taxon>
        <taxon>Marasmiineae</taxon>
        <taxon>Physalacriaceae</taxon>
        <taxon>Armillaria</taxon>
    </lineage>
</organism>
<sequence length="314" mass="36070">MKAGPAMIIRHVVRPRRQLHLTAGCRPLSTQEKPSIFRRIKDDIDDAESRGILPNFGPKPTLANWVATSTFQLLYFYATGIFEVIRRRAKLSKTPTTRREWRMLRTQDRDMSKIAPFCVLLLDPIILPFVVLLPPSFLPSTIILPGQLRRQRDAHIQSVREALPDLRKAHKLLERLKIQPFADEDGDEDEDNVESFKVDDEEDFWFHRSRRLAICRLYSLPAFQSIPVPPLGIESHMEFLEEDDAWLVKDGLDGLGPDEVREAVDERGLCLVSEAEAAPLLRWWLDHVATGSHDQRLKAALAFSVFYKRTQDGD</sequence>
<evidence type="ECO:0000313" key="4">
    <source>
        <dbReference type="EMBL" id="SJK99790.1"/>
    </source>
</evidence>
<keyword evidence="2" id="KW-1133">Transmembrane helix</keyword>
<feature type="transmembrane region" description="Helical" evidence="2">
    <location>
        <begin position="62"/>
        <end position="85"/>
    </location>
</feature>
<dbReference type="OrthoDB" id="73691at2759"/>
<keyword evidence="1" id="KW-0496">Mitochondrion</keyword>
<dbReference type="EMBL" id="FUEG01000002">
    <property type="protein sequence ID" value="SJK99790.1"/>
    <property type="molecule type" value="Genomic_DNA"/>
</dbReference>
<keyword evidence="5" id="KW-1185">Reference proteome</keyword>
<keyword evidence="2" id="KW-0812">Transmembrane</keyword>
<keyword evidence="2" id="KW-0472">Membrane</keyword>
<proteinExistence type="predicted"/>
<dbReference type="GO" id="GO:0043022">
    <property type="term" value="F:ribosome binding"/>
    <property type="evidence" value="ECO:0007669"/>
    <property type="project" value="InterPro"/>
</dbReference>
<protein>
    <recommendedName>
        <fullName evidence="3">Letm1 RBD domain-containing protein</fullName>
    </recommendedName>
</protein>
<dbReference type="AlphaFoldDB" id="A0A284QTI1"/>
<dbReference type="STRING" id="47428.A0A284QTI1"/>